<evidence type="ECO:0000313" key="1">
    <source>
        <dbReference type="Proteomes" id="UP000887565"/>
    </source>
</evidence>
<sequence length="63" mass="7169">MYKKGKLSNLSFVEESKPLLVEGVANDVIESSARPLELHIMLKFGNQITTFDRMIELDDLESK</sequence>
<keyword evidence="1" id="KW-1185">Reference proteome</keyword>
<dbReference type="Proteomes" id="UP000887565">
    <property type="component" value="Unplaced"/>
</dbReference>
<accession>A0A915IGW5</accession>
<protein>
    <submittedName>
        <fullName evidence="2">Uncharacterized protein</fullName>
    </submittedName>
</protein>
<organism evidence="1 2">
    <name type="scientific">Romanomermis culicivorax</name>
    <name type="common">Nematode worm</name>
    <dbReference type="NCBI Taxonomy" id="13658"/>
    <lineage>
        <taxon>Eukaryota</taxon>
        <taxon>Metazoa</taxon>
        <taxon>Ecdysozoa</taxon>
        <taxon>Nematoda</taxon>
        <taxon>Enoplea</taxon>
        <taxon>Dorylaimia</taxon>
        <taxon>Mermithida</taxon>
        <taxon>Mermithoidea</taxon>
        <taxon>Mermithidae</taxon>
        <taxon>Romanomermis</taxon>
    </lineage>
</organism>
<dbReference type="AlphaFoldDB" id="A0A915IGW5"/>
<reference evidence="2" key="1">
    <citation type="submission" date="2022-11" db="UniProtKB">
        <authorList>
            <consortium name="WormBaseParasite"/>
        </authorList>
    </citation>
    <scope>IDENTIFICATION</scope>
</reference>
<dbReference type="WBParaSite" id="nRc.2.0.1.t13411-RA">
    <property type="protein sequence ID" value="nRc.2.0.1.t13411-RA"/>
    <property type="gene ID" value="nRc.2.0.1.g13411"/>
</dbReference>
<proteinExistence type="predicted"/>
<evidence type="ECO:0000313" key="2">
    <source>
        <dbReference type="WBParaSite" id="nRc.2.0.1.t13411-RA"/>
    </source>
</evidence>
<name>A0A915IGW5_ROMCU</name>